<comment type="subcellular location">
    <subcellularLocation>
        <location evidence="1">Nucleus</location>
    </subcellularLocation>
</comment>
<feature type="compositionally biased region" description="Basic and acidic residues" evidence="5">
    <location>
        <begin position="72"/>
        <end position="83"/>
    </location>
</feature>
<dbReference type="GO" id="GO:0019237">
    <property type="term" value="F:centromeric DNA binding"/>
    <property type="evidence" value="ECO:0007669"/>
    <property type="project" value="InterPro"/>
</dbReference>
<organism evidence="7 8">
    <name type="scientific">Gymnodraco acuticeps</name>
    <name type="common">Antarctic dragonfish</name>
    <dbReference type="NCBI Taxonomy" id="8218"/>
    <lineage>
        <taxon>Eukaryota</taxon>
        <taxon>Metazoa</taxon>
        <taxon>Chordata</taxon>
        <taxon>Craniata</taxon>
        <taxon>Vertebrata</taxon>
        <taxon>Euteleostomi</taxon>
        <taxon>Actinopterygii</taxon>
        <taxon>Neopterygii</taxon>
        <taxon>Teleostei</taxon>
        <taxon>Neoteleostei</taxon>
        <taxon>Acanthomorphata</taxon>
        <taxon>Eupercaria</taxon>
        <taxon>Perciformes</taxon>
        <taxon>Notothenioidei</taxon>
        <taxon>Bathydraconidae</taxon>
        <taxon>Gymnodraco</taxon>
    </lineage>
</organism>
<feature type="compositionally biased region" description="Basic and acidic residues" evidence="5">
    <location>
        <begin position="40"/>
        <end position="51"/>
    </location>
</feature>
<dbReference type="OrthoDB" id="1939643at2759"/>
<comment type="similarity">
    <text evidence="2">Belongs to the CENP-C/MIF2 family.</text>
</comment>
<evidence type="ECO:0000313" key="7">
    <source>
        <dbReference type="Proteomes" id="UP000515161"/>
    </source>
</evidence>
<dbReference type="GO" id="GO:0005634">
    <property type="term" value="C:nucleus"/>
    <property type="evidence" value="ECO:0007669"/>
    <property type="project" value="UniProtKB-SubCell"/>
</dbReference>
<evidence type="ECO:0000256" key="4">
    <source>
        <dbReference type="ARBA" id="ARBA00023242"/>
    </source>
</evidence>
<feature type="compositionally biased region" description="Basic residues" evidence="5">
    <location>
        <begin position="60"/>
        <end position="71"/>
    </location>
</feature>
<gene>
    <name evidence="8" type="primary">LOC117535844</name>
</gene>
<dbReference type="Gene3D" id="2.60.120.10">
    <property type="entry name" value="Jelly Rolls"/>
    <property type="match status" value="1"/>
</dbReference>
<evidence type="ECO:0000256" key="1">
    <source>
        <dbReference type="ARBA" id="ARBA00004123"/>
    </source>
</evidence>
<keyword evidence="4" id="KW-0539">Nucleus</keyword>
<keyword evidence="7" id="KW-1185">Reference proteome</keyword>
<name>A0A6P8SYX5_GYMAC</name>
<evidence type="ECO:0000256" key="5">
    <source>
        <dbReference type="SAM" id="MobiDB-lite"/>
    </source>
</evidence>
<dbReference type="InterPro" id="IPR025974">
    <property type="entry name" value="Mif2/CENP-C_cupin"/>
</dbReference>
<feature type="domain" description="Mif2/CENP-C cupin" evidence="6">
    <location>
        <begin position="314"/>
        <end position="390"/>
    </location>
</feature>
<dbReference type="GO" id="GO:0000776">
    <property type="term" value="C:kinetochore"/>
    <property type="evidence" value="ECO:0007669"/>
    <property type="project" value="InterPro"/>
</dbReference>
<proteinExistence type="inferred from homology"/>
<dbReference type="GeneID" id="117535844"/>
<dbReference type="PANTHER" id="PTHR16684:SF11">
    <property type="entry name" value="CENTROMERE PROTEIN C"/>
    <property type="match status" value="1"/>
</dbReference>
<dbReference type="RefSeq" id="XP_034056349.1">
    <property type="nucleotide sequence ID" value="XM_034200458.1"/>
</dbReference>
<feature type="compositionally biased region" description="Basic residues" evidence="5">
    <location>
        <begin position="119"/>
        <end position="130"/>
    </location>
</feature>
<evidence type="ECO:0000256" key="2">
    <source>
        <dbReference type="ARBA" id="ARBA00010291"/>
    </source>
</evidence>
<feature type="compositionally biased region" description="Polar residues" evidence="5">
    <location>
        <begin position="141"/>
        <end position="150"/>
    </location>
</feature>
<dbReference type="FunCoup" id="A0A6P8SYX5">
    <property type="interactions" value="213"/>
</dbReference>
<dbReference type="KEGG" id="gacu:117535844"/>
<dbReference type="GO" id="GO:0051455">
    <property type="term" value="P:spindle attachment to meiosis I kinetochore"/>
    <property type="evidence" value="ECO:0007669"/>
    <property type="project" value="TreeGrafter"/>
</dbReference>
<dbReference type="AlphaFoldDB" id="A0A6P8SYX5"/>
<evidence type="ECO:0000313" key="8">
    <source>
        <dbReference type="RefSeq" id="XP_034056349.1"/>
    </source>
</evidence>
<sequence length="398" mass="44669">MNSEAETDEDSADVKNNKLPVVSEGSSPDDSLTLRRRRRPPGEWRMHRSPEETTGPFQKVYHRVSSKKKAPQRKEPQRKEPLKAVRQGRRPPGSWCAVPDVCEDVCEDVESVSPQQQKPKPRNERKKRTRSPPPPKESSSVPLLNPQSPVKRSRAASEDMLSSNKTPSVGRGRMKEPERPVKKIPPADCSVFSTLNAFIHHCTPKDQRPQRYSVDRSKLLRSGPSSMIVLDQYEEEDSLILPNSTVQAALSLSDLCAPPLKPLTLLTQDKVNLAEWFTNLWALPVKVESTEIFPDQFEWFCYQGRVIGLTMDINSGSFCNGKMLLGSFMKKPLWVDHSAATVFNLLTSSVSVTINGRKSRFNPGKSFMVPCGSAYSIQNVCAQPAVLYFTRMITESSE</sequence>
<feature type="compositionally biased region" description="Acidic residues" evidence="5">
    <location>
        <begin position="101"/>
        <end position="110"/>
    </location>
</feature>
<dbReference type="Proteomes" id="UP000515161">
    <property type="component" value="Unplaced"/>
</dbReference>
<evidence type="ECO:0000259" key="6">
    <source>
        <dbReference type="Pfam" id="PF11699"/>
    </source>
</evidence>
<dbReference type="GO" id="GO:0051382">
    <property type="term" value="P:kinetochore assembly"/>
    <property type="evidence" value="ECO:0007669"/>
    <property type="project" value="InterPro"/>
</dbReference>
<protein>
    <submittedName>
        <fullName evidence="8">Uncharacterized protein LOC117535844</fullName>
    </submittedName>
</protein>
<dbReference type="GO" id="GO:0051315">
    <property type="term" value="P:attachment of mitotic spindle microtubules to kinetochore"/>
    <property type="evidence" value="ECO:0007669"/>
    <property type="project" value="TreeGrafter"/>
</dbReference>
<dbReference type="InterPro" id="IPR014710">
    <property type="entry name" value="RmlC-like_jellyroll"/>
</dbReference>
<evidence type="ECO:0000256" key="3">
    <source>
        <dbReference type="ARBA" id="ARBA00023125"/>
    </source>
</evidence>
<dbReference type="PANTHER" id="PTHR16684">
    <property type="entry name" value="CENTROMERE PROTEIN C"/>
    <property type="match status" value="1"/>
</dbReference>
<keyword evidence="3" id="KW-0238">DNA-binding</keyword>
<dbReference type="Pfam" id="PF11699">
    <property type="entry name" value="CENP-C_C"/>
    <property type="match status" value="1"/>
</dbReference>
<dbReference type="InterPro" id="IPR028386">
    <property type="entry name" value="CENP-C/Mif2/cnp3"/>
</dbReference>
<feature type="region of interest" description="Disordered" evidence="5">
    <location>
        <begin position="1"/>
        <end position="185"/>
    </location>
</feature>
<accession>A0A6P8SYX5</accession>
<dbReference type="InParanoid" id="A0A6P8SYX5"/>
<feature type="compositionally biased region" description="Acidic residues" evidence="5">
    <location>
        <begin position="1"/>
        <end position="11"/>
    </location>
</feature>
<reference evidence="8" key="1">
    <citation type="submission" date="2025-08" db="UniProtKB">
        <authorList>
            <consortium name="RefSeq"/>
        </authorList>
    </citation>
    <scope>IDENTIFICATION</scope>
</reference>